<proteinExistence type="predicted"/>
<feature type="region of interest" description="Disordered" evidence="1">
    <location>
        <begin position="1"/>
        <end position="151"/>
    </location>
</feature>
<evidence type="ECO:0000256" key="1">
    <source>
        <dbReference type="SAM" id="MobiDB-lite"/>
    </source>
</evidence>
<dbReference type="AlphaFoldDB" id="A0A9Q1DCK7"/>
<evidence type="ECO:0000313" key="3">
    <source>
        <dbReference type="Proteomes" id="UP001152803"/>
    </source>
</evidence>
<feature type="compositionally biased region" description="Polar residues" evidence="1">
    <location>
        <begin position="54"/>
        <end position="67"/>
    </location>
</feature>
<name>A0A9Q1DCK7_CONCO</name>
<dbReference type="Proteomes" id="UP001152803">
    <property type="component" value="Unassembled WGS sequence"/>
</dbReference>
<keyword evidence="3" id="KW-1185">Reference proteome</keyword>
<feature type="compositionally biased region" description="Pro residues" evidence="1">
    <location>
        <begin position="10"/>
        <end position="20"/>
    </location>
</feature>
<dbReference type="OrthoDB" id="9218951at2759"/>
<feature type="compositionally biased region" description="Acidic residues" evidence="1">
    <location>
        <begin position="126"/>
        <end position="135"/>
    </location>
</feature>
<feature type="region of interest" description="Disordered" evidence="1">
    <location>
        <begin position="224"/>
        <end position="257"/>
    </location>
</feature>
<dbReference type="EMBL" id="JAFJMO010000010">
    <property type="protein sequence ID" value="KAJ8265499.1"/>
    <property type="molecule type" value="Genomic_DNA"/>
</dbReference>
<gene>
    <name evidence="2" type="ORF">COCON_G00145980</name>
</gene>
<reference evidence="2" key="1">
    <citation type="journal article" date="2023" name="Science">
        <title>Genome structures resolve the early diversification of teleost fishes.</title>
        <authorList>
            <person name="Parey E."/>
            <person name="Louis A."/>
            <person name="Montfort J."/>
            <person name="Bouchez O."/>
            <person name="Roques C."/>
            <person name="Iampietro C."/>
            <person name="Lluch J."/>
            <person name="Castinel A."/>
            <person name="Donnadieu C."/>
            <person name="Desvignes T."/>
            <person name="Floi Bucao C."/>
            <person name="Jouanno E."/>
            <person name="Wen M."/>
            <person name="Mejri S."/>
            <person name="Dirks R."/>
            <person name="Jansen H."/>
            <person name="Henkel C."/>
            <person name="Chen W.J."/>
            <person name="Zahm M."/>
            <person name="Cabau C."/>
            <person name="Klopp C."/>
            <person name="Thompson A.W."/>
            <person name="Robinson-Rechavi M."/>
            <person name="Braasch I."/>
            <person name="Lecointre G."/>
            <person name="Bobe J."/>
            <person name="Postlethwait J.H."/>
            <person name="Berthelot C."/>
            <person name="Roest Crollius H."/>
            <person name="Guiguen Y."/>
        </authorList>
    </citation>
    <scope>NUCLEOTIDE SEQUENCE</scope>
    <source>
        <strain evidence="2">Concon-B</strain>
    </source>
</reference>
<sequence length="257" mass="27058">MGTTFSQQPLHPPPAPPLPPTLASQGDHRDPRMRVPTGSLGLLPQQPQPGVAPSPQNQLLLQPSTPEANAPSALPQPSSQHPLPQTTTQPHAMDPLAARPCRIDLPEPDLEDPFVPKGLGGTGGEAGEEDEDDLATLDLDPDKGDDDLGNLDSLETTDKHLVDLLECDEFDLLAYADPELDQGEPKDAFPDQLRLVEAESEAPGPTPSTFGAVGLAPDIKVEDKSKLDPLLTPSVAAPHPNAGPPAPSRVLPLSSLL</sequence>
<comment type="caution">
    <text evidence="2">The sequence shown here is derived from an EMBL/GenBank/DDBJ whole genome shotgun (WGS) entry which is preliminary data.</text>
</comment>
<accession>A0A9Q1DCK7</accession>
<organism evidence="2 3">
    <name type="scientific">Conger conger</name>
    <name type="common">Conger eel</name>
    <name type="synonym">Muraena conger</name>
    <dbReference type="NCBI Taxonomy" id="82655"/>
    <lineage>
        <taxon>Eukaryota</taxon>
        <taxon>Metazoa</taxon>
        <taxon>Chordata</taxon>
        <taxon>Craniata</taxon>
        <taxon>Vertebrata</taxon>
        <taxon>Euteleostomi</taxon>
        <taxon>Actinopterygii</taxon>
        <taxon>Neopterygii</taxon>
        <taxon>Teleostei</taxon>
        <taxon>Anguilliformes</taxon>
        <taxon>Congridae</taxon>
        <taxon>Conger</taxon>
    </lineage>
</organism>
<feature type="compositionally biased region" description="Low complexity" evidence="1">
    <location>
        <begin position="70"/>
        <end position="92"/>
    </location>
</feature>
<protein>
    <submittedName>
        <fullName evidence="2">Uncharacterized protein</fullName>
    </submittedName>
</protein>
<evidence type="ECO:0000313" key="2">
    <source>
        <dbReference type="EMBL" id="KAJ8265499.1"/>
    </source>
</evidence>